<dbReference type="Gene3D" id="2.130.10.10">
    <property type="entry name" value="YVTN repeat-like/Quinoprotein amine dehydrogenase"/>
    <property type="match status" value="1"/>
</dbReference>
<name>A0A4P6JMN3_KTERU</name>
<gene>
    <name evidence="2" type="ORF">EPA93_07955</name>
</gene>
<keyword evidence="3" id="KW-1185">Reference proteome</keyword>
<dbReference type="AlphaFoldDB" id="A0A4P6JMN3"/>
<dbReference type="InterPro" id="IPR013979">
    <property type="entry name" value="TIF_beta_prop-like"/>
</dbReference>
<evidence type="ECO:0000313" key="3">
    <source>
        <dbReference type="Proteomes" id="UP000290365"/>
    </source>
</evidence>
<evidence type="ECO:0000259" key="1">
    <source>
        <dbReference type="Pfam" id="PF08662"/>
    </source>
</evidence>
<sequence length="181" mass="20068">MLSDFSDNIVDVSWSPDGKRLGMLGYTHDTSNNRIQETLIIWNSTTWKEIEQRPDVTAFAWSPNGQQIALAVASTDYSQERDIRIVDAATGSTLKLIAEGSSIGKIAWSPDGTCLASENAVNSDIQLWNVANGQLRYSFTEAPAYQPSWSPDSRYIVSLRTFAPNPQFPIGKVEIIVWAAR</sequence>
<organism evidence="2 3">
    <name type="scientific">Ktedonosporobacter rubrisoli</name>
    <dbReference type="NCBI Taxonomy" id="2509675"/>
    <lineage>
        <taxon>Bacteria</taxon>
        <taxon>Bacillati</taxon>
        <taxon>Chloroflexota</taxon>
        <taxon>Ktedonobacteria</taxon>
        <taxon>Ktedonobacterales</taxon>
        <taxon>Ktedonosporobacteraceae</taxon>
        <taxon>Ktedonosporobacter</taxon>
    </lineage>
</organism>
<dbReference type="Pfam" id="PF08662">
    <property type="entry name" value="eIF2A"/>
    <property type="match status" value="1"/>
</dbReference>
<dbReference type="PANTHER" id="PTHR19879">
    <property type="entry name" value="TRANSCRIPTION INITIATION FACTOR TFIID"/>
    <property type="match status" value="1"/>
</dbReference>
<evidence type="ECO:0000313" key="2">
    <source>
        <dbReference type="EMBL" id="QBD75946.1"/>
    </source>
</evidence>
<reference evidence="2 3" key="1">
    <citation type="submission" date="2019-01" db="EMBL/GenBank/DDBJ databases">
        <title>Ktedonosporobacter rubrisoli SCAWS-G2.</title>
        <authorList>
            <person name="Huang Y."/>
            <person name="Yan B."/>
        </authorList>
    </citation>
    <scope>NUCLEOTIDE SEQUENCE [LARGE SCALE GENOMIC DNA]</scope>
    <source>
        <strain evidence="2 3">SCAWS-G2</strain>
    </source>
</reference>
<dbReference type="Proteomes" id="UP000290365">
    <property type="component" value="Chromosome"/>
</dbReference>
<feature type="domain" description="Translation initiation factor beta propellor-like" evidence="1">
    <location>
        <begin position="10"/>
        <end position="161"/>
    </location>
</feature>
<dbReference type="PANTHER" id="PTHR19879:SF9">
    <property type="entry name" value="TRANSCRIPTION INITIATION FACTOR TFIID SUBUNIT 5"/>
    <property type="match status" value="1"/>
</dbReference>
<dbReference type="InterPro" id="IPR015943">
    <property type="entry name" value="WD40/YVTN_repeat-like_dom_sf"/>
</dbReference>
<dbReference type="KEGG" id="kbs:EPA93_07955"/>
<dbReference type="OrthoDB" id="142938at2"/>
<dbReference type="SUPFAM" id="SSF82171">
    <property type="entry name" value="DPP6 N-terminal domain-like"/>
    <property type="match status" value="1"/>
</dbReference>
<dbReference type="RefSeq" id="WP_129886542.1">
    <property type="nucleotide sequence ID" value="NZ_CP035758.1"/>
</dbReference>
<dbReference type="EMBL" id="CP035758">
    <property type="protein sequence ID" value="QBD75946.1"/>
    <property type="molecule type" value="Genomic_DNA"/>
</dbReference>
<proteinExistence type="predicted"/>
<accession>A0A4P6JMN3</accession>
<protein>
    <recommendedName>
        <fullName evidence="1">Translation initiation factor beta propellor-like domain-containing protein</fullName>
    </recommendedName>
</protein>